<keyword evidence="2" id="KW-0812">Transmembrane</keyword>
<feature type="transmembrane region" description="Helical" evidence="2">
    <location>
        <begin position="60"/>
        <end position="82"/>
    </location>
</feature>
<evidence type="ECO:0000313" key="4">
    <source>
        <dbReference type="EMBL" id="CAE0252986.1"/>
    </source>
</evidence>
<feature type="region of interest" description="Disordered" evidence="1">
    <location>
        <begin position="1"/>
        <end position="21"/>
    </location>
</feature>
<dbReference type="EMBL" id="HBIB01023202">
    <property type="protein sequence ID" value="CAE0252986.1"/>
    <property type="molecule type" value="Transcribed_RNA"/>
</dbReference>
<gene>
    <name evidence="3" type="ORF">PBIL07802_LOCUS15217</name>
    <name evidence="4" type="ORF">PBIL07802_LOCUS15218</name>
</gene>
<dbReference type="EMBL" id="HBIB01023201">
    <property type="protein sequence ID" value="CAE0252985.1"/>
    <property type="molecule type" value="Transcribed_RNA"/>
</dbReference>
<reference evidence="4" key="1">
    <citation type="submission" date="2021-01" db="EMBL/GenBank/DDBJ databases">
        <authorList>
            <person name="Corre E."/>
            <person name="Pelletier E."/>
            <person name="Niang G."/>
            <person name="Scheremetjew M."/>
            <person name="Finn R."/>
            <person name="Kale V."/>
            <person name="Holt S."/>
            <person name="Cochrane G."/>
            <person name="Meng A."/>
            <person name="Brown T."/>
            <person name="Cohen L."/>
        </authorList>
    </citation>
    <scope>NUCLEOTIDE SEQUENCE</scope>
    <source>
        <strain evidence="4">NIES-2562</strain>
    </source>
</reference>
<keyword evidence="2" id="KW-0472">Membrane</keyword>
<dbReference type="AlphaFoldDB" id="A0A7S3DBU8"/>
<sequence length="187" mass="20923">MSSTYSTDIAGMPSEREEESDTTTILLQKERAMRASSFDQSNFCIFSPVSTSPPSPPISFLLPIFLSSPFFLLFSSLLYSYYCSTAALQHLSFVFCIGIFHRPSAISAWIRGGGWWCLANARQFPLSPALRSFSYHFERQQTADSGQRGSTAAQFFFFSGKYAGRRQSSEVRGKCLGVNFERSKCDS</sequence>
<accession>A0A7S3DBU8</accession>
<protein>
    <submittedName>
        <fullName evidence="4">Uncharacterized protein</fullName>
    </submittedName>
</protein>
<proteinExistence type="predicted"/>
<keyword evidence="2" id="KW-1133">Transmembrane helix</keyword>
<name>A0A7S3DBU8_9EUKA</name>
<organism evidence="4">
    <name type="scientific">Palpitomonas bilix</name>
    <dbReference type="NCBI Taxonomy" id="652834"/>
    <lineage>
        <taxon>Eukaryota</taxon>
        <taxon>Eukaryota incertae sedis</taxon>
    </lineage>
</organism>
<evidence type="ECO:0000256" key="1">
    <source>
        <dbReference type="SAM" id="MobiDB-lite"/>
    </source>
</evidence>
<evidence type="ECO:0000313" key="3">
    <source>
        <dbReference type="EMBL" id="CAE0252985.1"/>
    </source>
</evidence>
<evidence type="ECO:0000256" key="2">
    <source>
        <dbReference type="SAM" id="Phobius"/>
    </source>
</evidence>